<keyword evidence="2" id="KW-1185">Reference proteome</keyword>
<accession>A0ABQ9WY45</accession>
<gene>
    <name evidence="1" type="ORF">BLNAU_20642</name>
</gene>
<evidence type="ECO:0000313" key="2">
    <source>
        <dbReference type="Proteomes" id="UP001281761"/>
    </source>
</evidence>
<sequence>MVITIQQKHSPQHKNQELGIGHRVAIAWSVLPQPASPQLPSFLPSCVCASTRSAHPDFAIVDPSKGELFKQSFDENDFELRSANLTETERRACPVGAWDAQFSKRVVASEM</sequence>
<organism evidence="1 2">
    <name type="scientific">Blattamonas nauphoetae</name>
    <dbReference type="NCBI Taxonomy" id="2049346"/>
    <lineage>
        <taxon>Eukaryota</taxon>
        <taxon>Metamonada</taxon>
        <taxon>Preaxostyla</taxon>
        <taxon>Oxymonadida</taxon>
        <taxon>Blattamonas</taxon>
    </lineage>
</organism>
<dbReference type="EMBL" id="JARBJD010000299">
    <property type="protein sequence ID" value="KAK2944438.1"/>
    <property type="molecule type" value="Genomic_DNA"/>
</dbReference>
<proteinExistence type="predicted"/>
<evidence type="ECO:0000313" key="1">
    <source>
        <dbReference type="EMBL" id="KAK2944438.1"/>
    </source>
</evidence>
<comment type="caution">
    <text evidence="1">The sequence shown here is derived from an EMBL/GenBank/DDBJ whole genome shotgun (WGS) entry which is preliminary data.</text>
</comment>
<name>A0ABQ9WY45_9EUKA</name>
<reference evidence="1 2" key="1">
    <citation type="journal article" date="2022" name="bioRxiv">
        <title>Genomics of Preaxostyla Flagellates Illuminates Evolutionary Transitions and the Path Towards Mitochondrial Loss.</title>
        <authorList>
            <person name="Novak L.V.F."/>
            <person name="Treitli S.C."/>
            <person name="Pyrih J."/>
            <person name="Halakuc P."/>
            <person name="Pipaliya S.V."/>
            <person name="Vacek V."/>
            <person name="Brzon O."/>
            <person name="Soukal P."/>
            <person name="Eme L."/>
            <person name="Dacks J.B."/>
            <person name="Karnkowska A."/>
            <person name="Elias M."/>
            <person name="Hampl V."/>
        </authorList>
    </citation>
    <scope>NUCLEOTIDE SEQUENCE [LARGE SCALE GENOMIC DNA]</scope>
    <source>
        <strain evidence="1">NAU3</strain>
        <tissue evidence="1">Gut</tissue>
    </source>
</reference>
<dbReference type="Proteomes" id="UP001281761">
    <property type="component" value="Unassembled WGS sequence"/>
</dbReference>
<protein>
    <submittedName>
        <fullName evidence="1">Uncharacterized protein</fullName>
    </submittedName>
</protein>